<evidence type="ECO:0000313" key="1">
    <source>
        <dbReference type="EMBL" id="KKN38356.1"/>
    </source>
</evidence>
<dbReference type="EMBL" id="LAZR01001836">
    <property type="protein sequence ID" value="KKN38356.1"/>
    <property type="molecule type" value="Genomic_DNA"/>
</dbReference>
<proteinExistence type="predicted"/>
<dbReference type="SUPFAM" id="SSF52540">
    <property type="entry name" value="P-loop containing nucleoside triphosphate hydrolases"/>
    <property type="match status" value="1"/>
</dbReference>
<dbReference type="InterPro" id="IPR027417">
    <property type="entry name" value="P-loop_NTPase"/>
</dbReference>
<dbReference type="AlphaFoldDB" id="A0A0F9SN75"/>
<gene>
    <name evidence="1" type="ORF">LCGC14_0754310</name>
</gene>
<name>A0A0F9SN75_9ZZZZ</name>
<evidence type="ECO:0008006" key="2">
    <source>
        <dbReference type="Google" id="ProtNLM"/>
    </source>
</evidence>
<organism evidence="1">
    <name type="scientific">marine sediment metagenome</name>
    <dbReference type="NCBI Taxonomy" id="412755"/>
    <lineage>
        <taxon>unclassified sequences</taxon>
        <taxon>metagenomes</taxon>
        <taxon>ecological metagenomes</taxon>
    </lineage>
</organism>
<sequence>MLIVAGIARSGLSLTMQILHAGGYPCEGEPPAFEPHLGGIPWERCGDRAVKHVDTQLNLPPGGPYDVIRLRRNLQQQARSFTKWAAALFRGRAIPISRIIASFRRDYAVIDDWAVNHRLLVLDFENLITDPKGSAFAIRNWTGKDLDVDRMAACVVKRSPNCYPGLLELSLIEAADRLREVRD</sequence>
<protein>
    <recommendedName>
        <fullName evidence="2">Sulfotransferase domain-containing protein</fullName>
    </recommendedName>
</protein>
<reference evidence="1" key="1">
    <citation type="journal article" date="2015" name="Nature">
        <title>Complex archaea that bridge the gap between prokaryotes and eukaryotes.</title>
        <authorList>
            <person name="Spang A."/>
            <person name="Saw J.H."/>
            <person name="Jorgensen S.L."/>
            <person name="Zaremba-Niedzwiedzka K."/>
            <person name="Martijn J."/>
            <person name="Lind A.E."/>
            <person name="van Eijk R."/>
            <person name="Schleper C."/>
            <person name="Guy L."/>
            <person name="Ettema T.J."/>
        </authorList>
    </citation>
    <scope>NUCLEOTIDE SEQUENCE</scope>
</reference>
<accession>A0A0F9SN75</accession>
<comment type="caution">
    <text evidence="1">The sequence shown here is derived from an EMBL/GenBank/DDBJ whole genome shotgun (WGS) entry which is preliminary data.</text>
</comment>